<geneLocation type="plasmid" evidence="1 2">
    <name>pQD2021</name>
</geneLocation>
<evidence type="ECO:0000313" key="1">
    <source>
        <dbReference type="EMBL" id="WOC53088.1"/>
    </source>
</evidence>
<dbReference type="InterPro" id="IPR043766">
    <property type="entry name" value="BfmA-like"/>
</dbReference>
<keyword evidence="1" id="KW-0614">Plasmid</keyword>
<reference evidence="1" key="1">
    <citation type="submission" date="2023-10" db="EMBL/GenBank/DDBJ databases">
        <title>Characterization and whole genome sequencing of a novel strain of Bergeyella porcorum QD2021 isolated from pig.</title>
        <authorList>
            <person name="Liu G."/>
            <person name="Chen C."/>
            <person name="Han X."/>
        </authorList>
    </citation>
    <scope>NUCLEOTIDE SEQUENCE</scope>
    <source>
        <strain evidence="1">QD2021</strain>
        <plasmid evidence="1">pQD2021</plasmid>
    </source>
</reference>
<gene>
    <name evidence="1" type="ORF">BPO_p0005</name>
</gene>
<dbReference type="Pfam" id="PF18976">
    <property type="entry name" value="DUF5712"/>
    <property type="match status" value="1"/>
</dbReference>
<sequence length="150" mass="17434">MISLPHITSEYGNNTGSCRQYAEYLLKDNDFFFNHSSSNISLDEAVALIDNNSKKRLLKTDAKWYAPVYALSEEEAQWIAYLVTERKVENYDDLSEEEKKKYNEYVVEFAKKAQDKMASNFNKSDLGINDGNNLFYIGVVENKRKNIHLR</sequence>
<accession>A0AAU0F4S9</accession>
<protein>
    <submittedName>
        <fullName evidence="1">Uncharacterized protein</fullName>
    </submittedName>
</protein>
<dbReference type="Proteomes" id="UP001432059">
    <property type="component" value="Plasmid pQD2021"/>
</dbReference>
<keyword evidence="2" id="KW-1185">Reference proteome</keyword>
<dbReference type="EMBL" id="CP136427">
    <property type="protein sequence ID" value="WOC53088.1"/>
    <property type="molecule type" value="Genomic_DNA"/>
</dbReference>
<dbReference type="KEGG" id="bpor:BPO_p0005"/>
<organism evidence="1 2">
    <name type="scientific">Bergeyella porcorum</name>
    <dbReference type="NCBI Taxonomy" id="1735111"/>
    <lineage>
        <taxon>Bacteria</taxon>
        <taxon>Pseudomonadati</taxon>
        <taxon>Bacteroidota</taxon>
        <taxon>Flavobacteriia</taxon>
        <taxon>Flavobacteriales</taxon>
        <taxon>Weeksellaceae</taxon>
        <taxon>Bergeyella</taxon>
    </lineage>
</organism>
<dbReference type="RefSeq" id="WP_327985409.1">
    <property type="nucleotide sequence ID" value="NZ_CP136427.1"/>
</dbReference>
<proteinExistence type="predicted"/>
<name>A0AAU0F4S9_9FLAO</name>
<evidence type="ECO:0000313" key="2">
    <source>
        <dbReference type="Proteomes" id="UP001432059"/>
    </source>
</evidence>
<dbReference type="AlphaFoldDB" id="A0AAU0F4S9"/>